<name>A0ABT4L7F0_9SPHI</name>
<dbReference type="EMBL" id="JAPWGM010000002">
    <property type="protein sequence ID" value="MCZ4243838.1"/>
    <property type="molecule type" value="Genomic_DNA"/>
</dbReference>
<evidence type="ECO:0000313" key="2">
    <source>
        <dbReference type="EMBL" id="MCZ4243838.1"/>
    </source>
</evidence>
<proteinExistence type="predicted"/>
<dbReference type="RefSeq" id="WP_269426913.1">
    <property type="nucleotide sequence ID" value="NZ_JAPWGM010000002.1"/>
</dbReference>
<sequence length="147" mass="17063">MNKTPFFIILIVLAILGYMGYGYIDQKSKDDQFQTACEKNPNIHTFLTFAVKQTENSNQIDVQLKDNKGKIILNKILYDTQEVNEFKYEGSFSVQDTIKLVYNKKVYKIYGFRHHSVVINEKKGPECQYKGAFINGKWNEGTVFDLN</sequence>
<comment type="caution">
    <text evidence="2">The sequence shown here is derived from an EMBL/GenBank/DDBJ whole genome shotgun (WGS) entry which is preliminary data.</text>
</comment>
<evidence type="ECO:0000256" key="1">
    <source>
        <dbReference type="SAM" id="Phobius"/>
    </source>
</evidence>
<keyword evidence="1" id="KW-0472">Membrane</keyword>
<accession>A0ABT4L7F0</accession>
<gene>
    <name evidence="2" type="ORF">O0955_07445</name>
</gene>
<keyword evidence="1" id="KW-0812">Transmembrane</keyword>
<keyword evidence="1" id="KW-1133">Transmembrane helix</keyword>
<organism evidence="2 3">
    <name type="scientific">Pedobacter punctiformis</name>
    <dbReference type="NCBI Taxonomy" id="3004097"/>
    <lineage>
        <taxon>Bacteria</taxon>
        <taxon>Pseudomonadati</taxon>
        <taxon>Bacteroidota</taxon>
        <taxon>Sphingobacteriia</taxon>
        <taxon>Sphingobacteriales</taxon>
        <taxon>Sphingobacteriaceae</taxon>
        <taxon>Pedobacter</taxon>
    </lineage>
</organism>
<evidence type="ECO:0000313" key="3">
    <source>
        <dbReference type="Proteomes" id="UP001144347"/>
    </source>
</evidence>
<keyword evidence="3" id="KW-1185">Reference proteome</keyword>
<reference evidence="2" key="1">
    <citation type="submission" date="2022-12" db="EMBL/GenBank/DDBJ databases">
        <title>Genome sequence of HCMS5-2.</title>
        <authorList>
            <person name="Woo H."/>
        </authorList>
    </citation>
    <scope>NUCLEOTIDE SEQUENCE</scope>
    <source>
        <strain evidence="2">HCMS5-2</strain>
    </source>
</reference>
<protein>
    <submittedName>
        <fullName evidence="2">Uncharacterized protein</fullName>
    </submittedName>
</protein>
<feature type="transmembrane region" description="Helical" evidence="1">
    <location>
        <begin position="6"/>
        <end position="24"/>
    </location>
</feature>
<dbReference type="Proteomes" id="UP001144347">
    <property type="component" value="Unassembled WGS sequence"/>
</dbReference>